<sequence>MPFTTSPTTVEILMTAVYGTTATIIGIVTVHQGRRAWMIWHAYHHRQEGEAADLELGHPISLPASIEDPEGPIRVPSHTPIENQEQAVVAASPVSVEDGASTAVAPHTLSAPLPSQTSLSIQSPTEVMADDANDANLPPSQGHEAGSDDTPAPMNSVGAPNIDAGPDQHIDGNTAIP</sequence>
<dbReference type="EMBL" id="JASNWA010000008">
    <property type="protein sequence ID" value="KAK3171770.1"/>
    <property type="molecule type" value="Genomic_DNA"/>
</dbReference>
<evidence type="ECO:0000313" key="3">
    <source>
        <dbReference type="EMBL" id="KAK3171770.1"/>
    </source>
</evidence>
<keyword evidence="2" id="KW-1133">Transmembrane helix</keyword>
<name>A0AAD9Z534_9LECA</name>
<proteinExistence type="predicted"/>
<comment type="caution">
    <text evidence="3">The sequence shown here is derived from an EMBL/GenBank/DDBJ whole genome shotgun (WGS) entry which is preliminary data.</text>
</comment>
<organism evidence="3 4">
    <name type="scientific">Lepraria neglecta</name>
    <dbReference type="NCBI Taxonomy" id="209136"/>
    <lineage>
        <taxon>Eukaryota</taxon>
        <taxon>Fungi</taxon>
        <taxon>Dikarya</taxon>
        <taxon>Ascomycota</taxon>
        <taxon>Pezizomycotina</taxon>
        <taxon>Lecanoromycetes</taxon>
        <taxon>OSLEUM clade</taxon>
        <taxon>Lecanoromycetidae</taxon>
        <taxon>Lecanorales</taxon>
        <taxon>Lecanorineae</taxon>
        <taxon>Stereocaulaceae</taxon>
        <taxon>Lepraria</taxon>
    </lineage>
</organism>
<dbReference type="Proteomes" id="UP001276659">
    <property type="component" value="Unassembled WGS sequence"/>
</dbReference>
<dbReference type="AlphaFoldDB" id="A0AAD9Z534"/>
<protein>
    <submittedName>
        <fullName evidence="3">Uncharacterized protein</fullName>
    </submittedName>
</protein>
<evidence type="ECO:0000256" key="1">
    <source>
        <dbReference type="SAM" id="MobiDB-lite"/>
    </source>
</evidence>
<keyword evidence="2" id="KW-0472">Membrane</keyword>
<accession>A0AAD9Z534</accession>
<evidence type="ECO:0000256" key="2">
    <source>
        <dbReference type="SAM" id="Phobius"/>
    </source>
</evidence>
<keyword evidence="4" id="KW-1185">Reference proteome</keyword>
<feature type="transmembrane region" description="Helical" evidence="2">
    <location>
        <begin position="12"/>
        <end position="30"/>
    </location>
</feature>
<reference evidence="3" key="1">
    <citation type="submission" date="2022-11" db="EMBL/GenBank/DDBJ databases">
        <title>Chromosomal genome sequence assembly and mating type (MAT) locus characterization of the leprose asexual lichenized fungus Lepraria neglecta (Nyl.) Erichsen.</title>
        <authorList>
            <person name="Allen J.L."/>
            <person name="Pfeffer B."/>
        </authorList>
    </citation>
    <scope>NUCLEOTIDE SEQUENCE</scope>
    <source>
        <strain evidence="3">Allen 5258</strain>
    </source>
</reference>
<evidence type="ECO:0000313" key="4">
    <source>
        <dbReference type="Proteomes" id="UP001276659"/>
    </source>
</evidence>
<keyword evidence="2" id="KW-0812">Transmembrane</keyword>
<gene>
    <name evidence="3" type="ORF">OEA41_003854</name>
</gene>
<feature type="region of interest" description="Disordered" evidence="1">
    <location>
        <begin position="130"/>
        <end position="177"/>
    </location>
</feature>